<dbReference type="GO" id="GO:0004848">
    <property type="term" value="F:ureidoglycolate hydrolase activity"/>
    <property type="evidence" value="ECO:0007669"/>
    <property type="project" value="InterPro"/>
</dbReference>
<keyword evidence="4" id="KW-0456">Lyase</keyword>
<protein>
    <submittedName>
        <fullName evidence="7">Allantoicase</fullName>
    </submittedName>
</protein>
<proteinExistence type="inferred from homology"/>
<dbReference type="GO" id="GO:0050385">
    <property type="term" value="F:ureidoglycolate lyase activity"/>
    <property type="evidence" value="ECO:0007669"/>
    <property type="project" value="UniProtKB-EC"/>
</dbReference>
<dbReference type="InterPro" id="IPR047233">
    <property type="entry name" value="UAH_cupin"/>
</dbReference>
<reference evidence="7 8" key="1">
    <citation type="journal article" date="2024" name="bioRxiv">
        <title>Comparative genomics of Cryptococcus and Kwoniella reveals pathogenesis evolution and contrasting karyotype dynamics via intercentromeric recombination or chromosome fusion.</title>
        <authorList>
            <person name="Coelho M.A."/>
            <person name="David-Palma M."/>
            <person name="Shea T."/>
            <person name="Bowers K."/>
            <person name="McGinley-Smith S."/>
            <person name="Mohammad A.W."/>
            <person name="Gnirke A."/>
            <person name="Yurkov A.M."/>
            <person name="Nowrousian M."/>
            <person name="Sun S."/>
            <person name="Cuomo C.A."/>
            <person name="Heitman J."/>
        </authorList>
    </citation>
    <scope>NUCLEOTIDE SEQUENCE [LARGE SCALE GENOMIC DNA]</scope>
    <source>
        <strain evidence="7 8">CBS 13917</strain>
    </source>
</reference>
<feature type="domain" description="Allantoicase" evidence="6">
    <location>
        <begin position="212"/>
        <end position="366"/>
    </location>
</feature>
<keyword evidence="8" id="KW-1185">Reference proteome</keyword>
<dbReference type="RefSeq" id="XP_066803284.1">
    <property type="nucleotide sequence ID" value="XM_066945783.1"/>
</dbReference>
<dbReference type="CDD" id="cd20298">
    <property type="entry name" value="cupin_UAH"/>
    <property type="match status" value="2"/>
</dbReference>
<dbReference type="InterPro" id="IPR015908">
    <property type="entry name" value="Allantoicase_dom"/>
</dbReference>
<dbReference type="InterPro" id="IPR011051">
    <property type="entry name" value="RmlC_Cupin_sf"/>
</dbReference>
<dbReference type="PANTHER" id="PTHR12045">
    <property type="entry name" value="ALLANTOICASE"/>
    <property type="match status" value="1"/>
</dbReference>
<dbReference type="SUPFAM" id="SSF49785">
    <property type="entry name" value="Galactose-binding domain-like"/>
    <property type="match status" value="2"/>
</dbReference>
<evidence type="ECO:0000256" key="3">
    <source>
        <dbReference type="ARBA" id="ARBA00022631"/>
    </source>
</evidence>
<dbReference type="Pfam" id="PF04115">
    <property type="entry name" value="Ureidogly_lyase"/>
    <property type="match status" value="2"/>
</dbReference>
<gene>
    <name evidence="7" type="ORF">IAR55_002670</name>
</gene>
<dbReference type="Pfam" id="PF03561">
    <property type="entry name" value="Allantoicase"/>
    <property type="match status" value="2"/>
</dbReference>
<dbReference type="PANTHER" id="PTHR12045:SF3">
    <property type="entry name" value="INACTIVE ALLANTOICASE-RELATED"/>
    <property type="match status" value="1"/>
</dbReference>
<name>A0AAW0YZP5_9TREE</name>
<feature type="domain" description="Allantoicase" evidence="6">
    <location>
        <begin position="29"/>
        <end position="184"/>
    </location>
</feature>
<comment type="subunit">
    <text evidence="2">Homodimer.</text>
</comment>
<dbReference type="SUPFAM" id="SSF51182">
    <property type="entry name" value="RmlC-like cupins"/>
    <property type="match status" value="2"/>
</dbReference>
<comment type="caution">
    <text evidence="7">The sequence shown here is derived from an EMBL/GenBank/DDBJ whole genome shotgun (WGS) entry which is preliminary data.</text>
</comment>
<dbReference type="Gene3D" id="2.60.120.480">
    <property type="entry name" value="Ureidoglycolate hydrolase"/>
    <property type="match status" value="2"/>
</dbReference>
<keyword evidence="3" id="KW-0659">Purine metabolism</keyword>
<evidence type="ECO:0000259" key="6">
    <source>
        <dbReference type="Pfam" id="PF03561"/>
    </source>
</evidence>
<evidence type="ECO:0000313" key="7">
    <source>
        <dbReference type="EMBL" id="KAK8858443.1"/>
    </source>
</evidence>
<evidence type="ECO:0000256" key="4">
    <source>
        <dbReference type="ARBA" id="ARBA00023239"/>
    </source>
</evidence>
<dbReference type="AlphaFoldDB" id="A0AAW0YZP5"/>
<evidence type="ECO:0000313" key="8">
    <source>
        <dbReference type="Proteomes" id="UP001388673"/>
    </source>
</evidence>
<evidence type="ECO:0000256" key="5">
    <source>
        <dbReference type="ARBA" id="ARBA00047684"/>
    </source>
</evidence>
<dbReference type="NCBIfam" id="TIGR02961">
    <property type="entry name" value="allantoicase"/>
    <property type="match status" value="1"/>
</dbReference>
<comment type="similarity">
    <text evidence="1">Belongs to the allantoicase family.</text>
</comment>
<organism evidence="7 8">
    <name type="scientific">Kwoniella newhampshirensis</name>
    <dbReference type="NCBI Taxonomy" id="1651941"/>
    <lineage>
        <taxon>Eukaryota</taxon>
        <taxon>Fungi</taxon>
        <taxon>Dikarya</taxon>
        <taxon>Basidiomycota</taxon>
        <taxon>Agaricomycotina</taxon>
        <taxon>Tremellomycetes</taxon>
        <taxon>Tremellales</taxon>
        <taxon>Cryptococcaceae</taxon>
        <taxon>Kwoniella</taxon>
    </lineage>
</organism>
<dbReference type="Proteomes" id="UP001388673">
    <property type="component" value="Unassembled WGS sequence"/>
</dbReference>
<dbReference type="Gene3D" id="2.60.120.260">
    <property type="entry name" value="Galactose-binding domain-like"/>
    <property type="match status" value="2"/>
</dbReference>
<sequence>MSSITPIDLQVFDSSIKTNFVEVSSAALGGQVVACSDDFFASRHNLIKPTPSISLKGQFGPNGALYDGWESRRHNPAFDWVIIRLATPLTSIHYVDIDTSHFSGNEAPQSQVFALSLTPSKNGQEPKLMPSNPKWVEVLPVVDLGPNSRHVFEIADTGKEGNWGAVMVRMIPDGGMARFRAYGLPHAPSIPTSLPENYHELEPTDLLSPLIGGRIISCSDANFSPPQNLLLPGRGFDMSDGWETRRSQEGRGKYAVGGALEGQERKEWVVAKLGVTGIIRWVEVDTAFHPGNYPAACAIEATLVEDDTALDDADWTTIVAKTPLGPHRQHFLDVERNVPQEQVFSHIRYDIFPDGGSKRVRIFGHPLAPTPSSALTTPLDGALIIPTLPLTPEVFKPYGQVIQGHSLPTSAPKGTPVTIANQGTAFKFHRIGRVEENYPAGTLTKGGLHVGSVKAQSKLSTKDGQKLQVELLERHRHTTQAFIPMGRQPGAPEPGAFIVVVALNGADEKPDLSTVRAFIATAAQGVSFNQGTWHHSLLTVGGDLDYAIIEAVVPDVLDPLYIEKVAPSPPLYLQVPPFPPKSLPPGSLITAHIPQPPPVHHALPQAHANAPTTAPHHLLPSLSSLLHHTPAAPAPNKSTINLTPASPVPLTPTGFKAFGHVISPTPDPTHTDFEAAPDGKTRKNNRLAPIISTYPEDSEAITGIAVFRATKKVGLERGRTFDVRYMERHKYTSQAFIPMGKAEWPGKSEEALAPGGEFLVIVAENGPDDRPDPKTMKTFIMPANMGLSYAPGIWHHPVLVLDSTLDLACVETQISTGVHEADERDCELLSWEGAEVFGKVDVPEL</sequence>
<dbReference type="GO" id="GO:0000256">
    <property type="term" value="P:allantoin catabolic process"/>
    <property type="evidence" value="ECO:0007669"/>
    <property type="project" value="InterPro"/>
</dbReference>
<evidence type="ECO:0000256" key="2">
    <source>
        <dbReference type="ARBA" id="ARBA00011738"/>
    </source>
</evidence>
<comment type="catalytic activity">
    <reaction evidence="5">
        <text>(S)-ureidoglycolate = urea + glyoxylate</text>
        <dbReference type="Rhea" id="RHEA:11304"/>
        <dbReference type="ChEBI" id="CHEBI:16199"/>
        <dbReference type="ChEBI" id="CHEBI:36655"/>
        <dbReference type="ChEBI" id="CHEBI:57296"/>
        <dbReference type="EC" id="4.3.2.3"/>
    </reaction>
</comment>
<dbReference type="GO" id="GO:0006144">
    <property type="term" value="P:purine nucleobase metabolic process"/>
    <property type="evidence" value="ECO:0007669"/>
    <property type="project" value="UniProtKB-KW"/>
</dbReference>
<dbReference type="GeneID" id="92179928"/>
<dbReference type="InterPro" id="IPR008979">
    <property type="entry name" value="Galactose-bd-like_sf"/>
</dbReference>
<evidence type="ECO:0000256" key="1">
    <source>
        <dbReference type="ARBA" id="ARBA00009242"/>
    </source>
</evidence>
<dbReference type="KEGG" id="kne:92179928"/>
<dbReference type="InterPro" id="IPR007247">
    <property type="entry name" value="Ureidogly_lyase"/>
</dbReference>
<accession>A0AAW0YZP5</accession>
<dbReference type="InterPro" id="IPR024060">
    <property type="entry name" value="Ureidoglycolate_lyase_dom_sf"/>
</dbReference>
<dbReference type="GO" id="GO:0004037">
    <property type="term" value="F:allantoicase activity"/>
    <property type="evidence" value="ECO:0007669"/>
    <property type="project" value="InterPro"/>
</dbReference>
<dbReference type="EMBL" id="JBCAWK010000005">
    <property type="protein sequence ID" value="KAK8858443.1"/>
    <property type="molecule type" value="Genomic_DNA"/>
</dbReference>
<dbReference type="InterPro" id="IPR005164">
    <property type="entry name" value="Allantoicase"/>
</dbReference>